<protein>
    <submittedName>
        <fullName evidence="2">Uncharacterized protein</fullName>
    </submittedName>
</protein>
<evidence type="ECO:0000313" key="3">
    <source>
        <dbReference type="Proteomes" id="UP000703661"/>
    </source>
</evidence>
<comment type="caution">
    <text evidence="2">The sequence shown here is derived from an EMBL/GenBank/DDBJ whole genome shotgun (WGS) entry which is preliminary data.</text>
</comment>
<accession>A0A9P6SZC5</accession>
<keyword evidence="3" id="KW-1185">Reference proteome</keyword>
<proteinExistence type="predicted"/>
<sequence>MSSLTYTATEFRDLENYALNPELRDDLVKACTPNSKEWYLSQLRFLSQELQEVSANPSKDAKSSAIAGKFEKALKLLREYEPFALNGDRTELERLKAQFAILGYSVNPDMLLKELDFNPDTIAQLSNSIVFVQTDTDNEQSDICDSLPTTLDESLFDIESLSQQLMDKLISDYNTSVPNSAWPHLLAQPQMRDILLKTMSPTELLTQLERMSLEWSSKSLEMLKGSSTSDTSDWVALDQSQMQSPVEALIVDVILRLYQEKKLDFAGYKIQYSSLTNAQMEWIKEKEPGMMNNERFVGMLEHRIVPRVFDSSPTETGKVTDPKTTVRGEWLARMMAFVDSLPPKYNRHRLAVFLMSLEYDLANGVYDKDKFMKFIEIPRNHDYYNPSTLKKVFEPSFIVDTNNTQALQYWSDRVKPATKARDEHIIQEFLYYFLQKEKSGVDYEYYFDVKSFLNPILARSMLFSGDQDILKWSSMLAPSDGGIAKLTEKTIIRFANGNPKSFLPSDPVVFKLKVKNTKRILVRVFEIKTLEYLQQYGDSSAFGQVLNLDGLTPNWEKHLILDYPPLEMHDLQIDLPELADRRGAFVMDVISNGENSSAYFTKGYLDFVEKQSVAGHILTIIDEDKRKIDQDVGIWFNGFYYKTNKYGDIVIPYRNPKVAIDKNIYITHNDFTSRRPFTHHPETYSMSLCCYIDHESLVAGSVAKILIKAVVQIDSVNVTCPVKLLDQVVLEVVSHDTSGIEGTVTIPDFKLHDNDWTEYSFQVPENLSSVEFSLSAKIKVISTGRFDDLSDRKNFTIERSSCDDVVVVHVQHRKQDVLLQGEILTVLRASTTNGTDTVYEIHVMGKNGEKRPNIPLEVSLVHPLWYTSLDVFLRSDSEGIVHLGKLQDISEIRCNRLTWDLLPKRKHSYPNTIHGIAGEPVILPFSRRDVLFIRSISLYRRSSATFTASRCLFEDLTGNIKLGDGILTIKDLHEGYYKLNLGEEAIGIIISNAKIVSHPAIKGLEEFNIESDPMMRIPYSIKHPLYLSSVVDKPSEEKIQIQIRNWTPATRVCVVATKFLPYKPIFESLGELDSRPIWLKPQAERIPTVYRTGRVLGEEYQYILNRKAQSKHWVGNFLTKPSVLLTPLSIGATTMSQEVMANQNFNNGPCAANGFGGAPNRAGGQGLGRGGAMRHRRILLPGAHPLLTFFSNPSVLLANLIPNQRTGIVELPYSKSSETNFLQILVTDGTQAIQHSCALPSLAKKNLQKRDLRFKSSQDYTKHYISERIGVGLDPKPSSLSPDDGAESSHSITLSANGSSSSAVRVINSVSQVYDLMITLLESEAHKQTLRRFGFIVEWHKLSDPQKNEKFSKWNCHELNLFLYNKDRPFFDLVVAPFIKNKLIKSFVDDYLIGASLEKYTSLSEFSLLTCMEKCLLAHRIPRLRSSVAKWIRSRVHNTKVTSDVKLFRTVMKFGATEDEEAEGGEGGEGGEGDNAYGVVPNTSVEAGVSSEGFELVERPGFGSTFGASSTSAFGQPSTSTSGLFGLSAAPSGFGSSASQSGASLFGSSAAPSGTFSFGSSAAPPPSGLFGFGSTTNSGGFGGFGGLGAAAQSGSQLQAQTQQQQQQQNL</sequence>
<evidence type="ECO:0000313" key="2">
    <source>
        <dbReference type="EMBL" id="KAG0013015.1"/>
    </source>
</evidence>
<gene>
    <name evidence="2" type="ORF">BGZ80_011364</name>
</gene>
<name>A0A9P6SZC5_9FUNG</name>
<organism evidence="2 3">
    <name type="scientific">Entomortierella chlamydospora</name>
    <dbReference type="NCBI Taxonomy" id="101097"/>
    <lineage>
        <taxon>Eukaryota</taxon>
        <taxon>Fungi</taxon>
        <taxon>Fungi incertae sedis</taxon>
        <taxon>Mucoromycota</taxon>
        <taxon>Mortierellomycotina</taxon>
        <taxon>Mortierellomycetes</taxon>
        <taxon>Mortierellales</taxon>
        <taxon>Mortierellaceae</taxon>
        <taxon>Entomortierella</taxon>
    </lineage>
</organism>
<feature type="compositionally biased region" description="Acidic residues" evidence="1">
    <location>
        <begin position="1458"/>
        <end position="1472"/>
    </location>
</feature>
<feature type="region of interest" description="Disordered" evidence="1">
    <location>
        <begin position="1273"/>
        <end position="1296"/>
    </location>
</feature>
<feature type="region of interest" description="Disordered" evidence="1">
    <location>
        <begin position="1458"/>
        <end position="1481"/>
    </location>
</feature>
<reference evidence="2" key="1">
    <citation type="journal article" date="2020" name="Fungal Divers.">
        <title>Resolving the Mortierellaceae phylogeny through synthesis of multi-gene phylogenetics and phylogenomics.</title>
        <authorList>
            <person name="Vandepol N."/>
            <person name="Liber J."/>
            <person name="Desiro A."/>
            <person name="Na H."/>
            <person name="Kennedy M."/>
            <person name="Barry K."/>
            <person name="Grigoriev I.V."/>
            <person name="Miller A.N."/>
            <person name="O'Donnell K."/>
            <person name="Stajich J.E."/>
            <person name="Bonito G."/>
        </authorList>
    </citation>
    <scope>NUCLEOTIDE SEQUENCE</scope>
    <source>
        <strain evidence="2">NRRL 2769</strain>
    </source>
</reference>
<feature type="non-terminal residue" evidence="2">
    <location>
        <position position="1610"/>
    </location>
</feature>
<dbReference type="Proteomes" id="UP000703661">
    <property type="component" value="Unassembled WGS sequence"/>
</dbReference>
<dbReference type="EMBL" id="JAAAID010000903">
    <property type="protein sequence ID" value="KAG0013015.1"/>
    <property type="molecule type" value="Genomic_DNA"/>
</dbReference>
<evidence type="ECO:0000256" key="1">
    <source>
        <dbReference type="SAM" id="MobiDB-lite"/>
    </source>
</evidence>